<gene>
    <name evidence="1" type="ORF">DFR87_03730</name>
</gene>
<dbReference type="GeneID" id="36834422"/>
<dbReference type="OrthoDB" id="34595at2157"/>
<name>A0A2U9ISN3_9CREN</name>
<accession>A0A2U9ISN3</accession>
<reference evidence="2" key="2">
    <citation type="submission" date="2020-03" db="EMBL/GenBank/DDBJ databases">
        <title>Complete Genome Sequences of Extremely Thermoacidophilic, Metal-Mobilizing Type-Strain Members of the Archaeal Family Sulfolobaceae: Acidianus brierleyi DSM-1651T, Acidianus sulfidivorans DSM-18786T, Metallosphaera hakonensis DSM-7519T, and Metallosphaera prunae DSM-10039T.</title>
        <authorList>
            <person name="Counts J.A."/>
            <person name="Kelly R.M."/>
        </authorList>
    </citation>
    <scope>NUCLEOTIDE SEQUENCE [LARGE SCALE GENOMIC DNA]</scope>
    <source>
        <strain evidence="2">HO1-1</strain>
    </source>
</reference>
<sequence>MRTYIIIIMLLVALGFTVYSSVKLINTTTIPVQQGRSFSLNFTETFVIDHSGVYLIKLNNNISSVKSLYVIAILGLNKDDHRVVVLTSSSPSALIHLHKGVYQVQFYVTGIFSGGNFSTNTLMNSINLSVIKQTNGQDQ</sequence>
<dbReference type="STRING" id="1293036.GCA_001315825_01831"/>
<dbReference type="EMBL" id="CP029287">
    <property type="protein sequence ID" value="AWR98952.1"/>
    <property type="molecule type" value="Genomic_DNA"/>
</dbReference>
<dbReference type="RefSeq" id="WP_054836808.1">
    <property type="nucleotide sequence ID" value="NZ_BBBA01000011.1"/>
</dbReference>
<keyword evidence="2" id="KW-1185">Reference proteome</keyword>
<evidence type="ECO:0000313" key="2">
    <source>
        <dbReference type="Proteomes" id="UP000247586"/>
    </source>
</evidence>
<dbReference type="AlphaFoldDB" id="A0A2U9ISN3"/>
<evidence type="ECO:0000313" key="1">
    <source>
        <dbReference type="EMBL" id="AWR98952.1"/>
    </source>
</evidence>
<reference evidence="1 2" key="1">
    <citation type="submission" date="2018-05" db="EMBL/GenBank/DDBJ databases">
        <title>Complete Genome Sequences of Extremely Thermoacidophilic, Metal-Mobilizing Type-Strain Members of the Archaeal Family Sulfolobaceae: Acidianus brierleyi DSM-1651T, Acidianus sulfidivorans DSM-18786T, Metallosphaera hakonensis DSM-7519T, and Metallosphaera prunae DSM-10039T.</title>
        <authorList>
            <person name="Counts J.A."/>
            <person name="Kelly R.M."/>
        </authorList>
    </citation>
    <scope>NUCLEOTIDE SEQUENCE [LARGE SCALE GENOMIC DNA]</scope>
    <source>
        <strain evidence="1 2">HO1-1</strain>
    </source>
</reference>
<reference evidence="2" key="3">
    <citation type="submission" date="2020-03" db="EMBL/GenBank/DDBJ databases">
        <title>Sequencing and Assembly of Multiple Reported Metal-Biooxidizing Members of the Extremely Thermoacidophilic Archaeal Family Sulfolobaceae.</title>
        <authorList>
            <person name="Counts J.A."/>
            <person name="Kelly R.M."/>
        </authorList>
    </citation>
    <scope>NUCLEOTIDE SEQUENCE [LARGE SCALE GENOMIC DNA]</scope>
    <source>
        <strain evidence="2">HO1-1</strain>
    </source>
</reference>
<protein>
    <submittedName>
        <fullName evidence="1">Uncharacterized protein</fullName>
    </submittedName>
</protein>
<proteinExistence type="predicted"/>
<dbReference type="Proteomes" id="UP000247586">
    <property type="component" value="Chromosome"/>
</dbReference>
<organism evidence="1 2">
    <name type="scientific">Metallosphaera hakonensis JCM 8857 = DSM 7519</name>
    <dbReference type="NCBI Taxonomy" id="1293036"/>
    <lineage>
        <taxon>Archaea</taxon>
        <taxon>Thermoproteota</taxon>
        <taxon>Thermoprotei</taxon>
        <taxon>Sulfolobales</taxon>
        <taxon>Sulfolobaceae</taxon>
        <taxon>Metallosphaera</taxon>
    </lineage>
</organism>
<dbReference type="KEGG" id="mhk:DFR87_03730"/>